<dbReference type="EMBL" id="CP152276">
    <property type="protein sequence ID" value="XAE44872.1"/>
    <property type="molecule type" value="Genomic_DNA"/>
</dbReference>
<organism evidence="6 7">
    <name type="scientific">Nguyenibacter vanlangensis</name>
    <dbReference type="NCBI Taxonomy" id="1216886"/>
    <lineage>
        <taxon>Bacteria</taxon>
        <taxon>Pseudomonadati</taxon>
        <taxon>Pseudomonadota</taxon>
        <taxon>Alphaproteobacteria</taxon>
        <taxon>Acetobacterales</taxon>
        <taxon>Acetobacteraceae</taxon>
        <taxon>Nguyenibacter</taxon>
    </lineage>
</organism>
<keyword evidence="2" id="KW-0805">Transcription regulation</keyword>
<gene>
    <name evidence="6" type="ORF">AAC691_10850</name>
</gene>
<dbReference type="PANTHER" id="PTHR30537">
    <property type="entry name" value="HTH-TYPE TRANSCRIPTIONAL REGULATOR"/>
    <property type="match status" value="1"/>
</dbReference>
<dbReference type="Proteomes" id="UP001449795">
    <property type="component" value="Chromosome"/>
</dbReference>
<dbReference type="PRINTS" id="PR00039">
    <property type="entry name" value="HTHLYSR"/>
</dbReference>
<protein>
    <submittedName>
        <fullName evidence="6">LysR family transcriptional regulator</fullName>
    </submittedName>
</protein>
<dbReference type="SUPFAM" id="SSF46785">
    <property type="entry name" value="Winged helix' DNA-binding domain"/>
    <property type="match status" value="1"/>
</dbReference>
<dbReference type="SUPFAM" id="SSF53850">
    <property type="entry name" value="Periplasmic binding protein-like II"/>
    <property type="match status" value="1"/>
</dbReference>
<evidence type="ECO:0000313" key="7">
    <source>
        <dbReference type="Proteomes" id="UP001449795"/>
    </source>
</evidence>
<evidence type="ECO:0000256" key="1">
    <source>
        <dbReference type="ARBA" id="ARBA00009437"/>
    </source>
</evidence>
<sequence>MSREGMGLSDIGMFVAVAEHANFTRAAQRLGTSKSNVGKAVQRLEAQLGTRLFQRTTRAVRLTEDGETYFEAARAALDGLSEAHVALAARRAEPAGRVRMDLPVGFGQFLMPMLASLRASHPKVTLELSLNDRQSDPVADGWDIVVRVGALPATGDMLVRRLGTPRFGLYASPGFLARSGPLDSIKDLCGQEAVIYRGHAGRPIPWAVTECGHQSDLAPKAGLVLADGRAMVDAAIAGMGIVQIFDWMAHPHVCMGTLVHLLPEADADGPPVHALIPLGRRMPPKTRLVLDHLIEFFRVPPAC</sequence>
<dbReference type="InterPro" id="IPR000847">
    <property type="entry name" value="LysR_HTH_N"/>
</dbReference>
<comment type="similarity">
    <text evidence="1">Belongs to the LysR transcriptional regulatory family.</text>
</comment>
<evidence type="ECO:0000313" key="6">
    <source>
        <dbReference type="EMBL" id="XAE44872.1"/>
    </source>
</evidence>
<dbReference type="PANTHER" id="PTHR30537:SF5">
    <property type="entry name" value="HTH-TYPE TRANSCRIPTIONAL ACTIVATOR TTDR-RELATED"/>
    <property type="match status" value="1"/>
</dbReference>
<dbReference type="InterPro" id="IPR058163">
    <property type="entry name" value="LysR-type_TF_proteobact-type"/>
</dbReference>
<dbReference type="Gene3D" id="1.10.10.10">
    <property type="entry name" value="Winged helix-like DNA-binding domain superfamily/Winged helix DNA-binding domain"/>
    <property type="match status" value="1"/>
</dbReference>
<dbReference type="RefSeq" id="WP_323992641.1">
    <property type="nucleotide sequence ID" value="NZ_CP152276.1"/>
</dbReference>
<keyword evidence="3" id="KW-0238">DNA-binding</keyword>
<evidence type="ECO:0000256" key="2">
    <source>
        <dbReference type="ARBA" id="ARBA00023015"/>
    </source>
</evidence>
<feature type="domain" description="HTH lysR-type" evidence="5">
    <location>
        <begin position="6"/>
        <end position="63"/>
    </location>
</feature>
<name>A0ABZ3DAK9_9PROT</name>
<keyword evidence="7" id="KW-1185">Reference proteome</keyword>
<accession>A0ABZ3DAK9</accession>
<keyword evidence="4" id="KW-0804">Transcription</keyword>
<dbReference type="PROSITE" id="PS50931">
    <property type="entry name" value="HTH_LYSR"/>
    <property type="match status" value="1"/>
</dbReference>
<dbReference type="InterPro" id="IPR036388">
    <property type="entry name" value="WH-like_DNA-bd_sf"/>
</dbReference>
<dbReference type="Pfam" id="PF00126">
    <property type="entry name" value="HTH_1"/>
    <property type="match status" value="1"/>
</dbReference>
<dbReference type="InterPro" id="IPR036390">
    <property type="entry name" value="WH_DNA-bd_sf"/>
</dbReference>
<dbReference type="Gene3D" id="3.40.190.290">
    <property type="match status" value="1"/>
</dbReference>
<dbReference type="InterPro" id="IPR005119">
    <property type="entry name" value="LysR_subst-bd"/>
</dbReference>
<proteinExistence type="inferred from homology"/>
<reference evidence="6 7" key="1">
    <citation type="submission" date="2024-04" db="EMBL/GenBank/DDBJ databases">
        <title>Complete genome sequence of Nguyenibacter vanlangesis HBCM-1154, a strain capable of nitrogen fixation, IAA production, and phosphorus solubilization isolated from sugarcane soil.</title>
        <authorList>
            <person name="MY HANH P."/>
        </authorList>
    </citation>
    <scope>NUCLEOTIDE SEQUENCE [LARGE SCALE GENOMIC DNA]</scope>
    <source>
        <strain evidence="6 7">HBCM 1154</strain>
    </source>
</reference>
<dbReference type="Pfam" id="PF03466">
    <property type="entry name" value="LysR_substrate"/>
    <property type="match status" value="1"/>
</dbReference>
<evidence type="ECO:0000259" key="5">
    <source>
        <dbReference type="PROSITE" id="PS50931"/>
    </source>
</evidence>
<evidence type="ECO:0000256" key="3">
    <source>
        <dbReference type="ARBA" id="ARBA00023125"/>
    </source>
</evidence>
<evidence type="ECO:0000256" key="4">
    <source>
        <dbReference type="ARBA" id="ARBA00023163"/>
    </source>
</evidence>